<dbReference type="GO" id="GO:0010222">
    <property type="term" value="P:stem vascular tissue pattern formation"/>
    <property type="evidence" value="ECO:0007669"/>
    <property type="project" value="TreeGrafter"/>
</dbReference>
<dbReference type="PANTHER" id="PTHR31876:SF15">
    <property type="entry name" value="COV-LIKE PROTEIN 1"/>
    <property type="match status" value="1"/>
</dbReference>
<dbReference type="GO" id="GO:0005794">
    <property type="term" value="C:Golgi apparatus"/>
    <property type="evidence" value="ECO:0007669"/>
    <property type="project" value="TreeGrafter"/>
</dbReference>
<dbReference type="AlphaFoldDB" id="A0A7J9I770"/>
<reference evidence="2 3" key="1">
    <citation type="journal article" date="2019" name="Genome Biol. Evol.">
        <title>Insights into the evolution of the New World diploid cottons (Gossypium, subgenus Houzingenia) based on genome sequencing.</title>
        <authorList>
            <person name="Grover C.E."/>
            <person name="Arick M.A. 2nd"/>
            <person name="Thrash A."/>
            <person name="Conover J.L."/>
            <person name="Sanders W.S."/>
            <person name="Peterson D.G."/>
            <person name="Frelichowski J.E."/>
            <person name="Scheffler J.A."/>
            <person name="Scheffler B.E."/>
            <person name="Wendel J.F."/>
        </authorList>
    </citation>
    <scope>NUCLEOTIDE SEQUENCE [LARGE SCALE GENOMIC DNA]</scope>
    <source>
        <strain evidence="2">0</strain>
        <tissue evidence="2">Leaf</tissue>
    </source>
</reference>
<protein>
    <submittedName>
        <fullName evidence="2">Uncharacterized protein</fullName>
    </submittedName>
</protein>
<keyword evidence="1" id="KW-0472">Membrane</keyword>
<dbReference type="Pfam" id="PF04367">
    <property type="entry name" value="DUF502"/>
    <property type="match status" value="1"/>
</dbReference>
<name>A0A7J9I770_9ROSI</name>
<sequence>MAFSLQFIINLELTYLVSISCFLMSAFVIGLGFITSLTFIFLIGVFMSSWLGASVLALGEWFIKRMPFVRHIYNASKQISSAISPDQKSQAFKEVAIIRHPRIGEYAFGFIT</sequence>
<dbReference type="OrthoDB" id="534431at2759"/>
<dbReference type="Proteomes" id="UP000593560">
    <property type="component" value="Unassembled WGS sequence"/>
</dbReference>
<dbReference type="EMBL" id="JABFAD010000013">
    <property type="protein sequence ID" value="MBA0817015.1"/>
    <property type="molecule type" value="Genomic_DNA"/>
</dbReference>
<gene>
    <name evidence="2" type="ORF">Gohar_001615</name>
</gene>
<dbReference type="InterPro" id="IPR007462">
    <property type="entry name" value="COV1-like"/>
</dbReference>
<keyword evidence="1" id="KW-1133">Transmembrane helix</keyword>
<feature type="non-terminal residue" evidence="2">
    <location>
        <position position="112"/>
    </location>
</feature>
<evidence type="ECO:0000256" key="1">
    <source>
        <dbReference type="SAM" id="Phobius"/>
    </source>
</evidence>
<accession>A0A7J9I770</accession>
<keyword evidence="1" id="KW-0812">Transmembrane</keyword>
<feature type="transmembrane region" description="Helical" evidence="1">
    <location>
        <begin position="40"/>
        <end position="63"/>
    </location>
</feature>
<evidence type="ECO:0000313" key="2">
    <source>
        <dbReference type="EMBL" id="MBA0817015.1"/>
    </source>
</evidence>
<comment type="caution">
    <text evidence="2">The sequence shown here is derived from an EMBL/GenBank/DDBJ whole genome shotgun (WGS) entry which is preliminary data.</text>
</comment>
<evidence type="ECO:0000313" key="3">
    <source>
        <dbReference type="Proteomes" id="UP000593560"/>
    </source>
</evidence>
<keyword evidence="3" id="KW-1185">Reference proteome</keyword>
<feature type="transmembrane region" description="Helical" evidence="1">
    <location>
        <begin position="12"/>
        <end position="34"/>
    </location>
</feature>
<proteinExistence type="predicted"/>
<dbReference type="PANTHER" id="PTHR31876">
    <property type="entry name" value="COV-LIKE PROTEIN 1"/>
    <property type="match status" value="1"/>
</dbReference>
<organism evidence="2 3">
    <name type="scientific">Gossypium harknessii</name>
    <dbReference type="NCBI Taxonomy" id="34285"/>
    <lineage>
        <taxon>Eukaryota</taxon>
        <taxon>Viridiplantae</taxon>
        <taxon>Streptophyta</taxon>
        <taxon>Embryophyta</taxon>
        <taxon>Tracheophyta</taxon>
        <taxon>Spermatophyta</taxon>
        <taxon>Magnoliopsida</taxon>
        <taxon>eudicotyledons</taxon>
        <taxon>Gunneridae</taxon>
        <taxon>Pentapetalae</taxon>
        <taxon>rosids</taxon>
        <taxon>malvids</taxon>
        <taxon>Malvales</taxon>
        <taxon>Malvaceae</taxon>
        <taxon>Malvoideae</taxon>
        <taxon>Gossypium</taxon>
    </lineage>
</organism>